<evidence type="ECO:0000313" key="5">
    <source>
        <dbReference type="Proteomes" id="UP001500784"/>
    </source>
</evidence>
<dbReference type="Gene3D" id="3.40.50.2020">
    <property type="match status" value="1"/>
</dbReference>
<dbReference type="InterPro" id="IPR000836">
    <property type="entry name" value="PRTase_dom"/>
</dbReference>
<dbReference type="PANTHER" id="PTHR47505">
    <property type="entry name" value="DNA UTILIZATION PROTEIN YHGH"/>
    <property type="match status" value="1"/>
</dbReference>
<sequence>MVSLRVVEDWLAAPGPAAVLEACRELGSILLPAECVVCGAADASLCPACLITVRHATLRPFNASAGAGMLPEAEGCLAGHGAGAPGPAEPVPLPVTAAGRYAAGLSRVLLACKNHGHTDLLGVLAEALARALHQASSSALPERLALVPVPGSLRGRTRRGYDPLELILAKVRLRGLLPAGMDVRGILSYRRGAELLSLRSGAQKGLGAGARRKNVHGTMTAGRPGNLRGMTVLLVDDVLTTGATLAEATRALRASGAQVAGAAVIAAVRAPAPTAAGPAGKSPELVREPAGRSMAHAQRPRSEGELTSRVN</sequence>
<evidence type="ECO:0000256" key="1">
    <source>
        <dbReference type="ARBA" id="ARBA00008007"/>
    </source>
</evidence>
<dbReference type="RefSeq" id="WP_152226783.1">
    <property type="nucleotide sequence ID" value="NZ_BAAALV010000002.1"/>
</dbReference>
<dbReference type="CDD" id="cd06223">
    <property type="entry name" value="PRTases_typeI"/>
    <property type="match status" value="1"/>
</dbReference>
<dbReference type="PANTHER" id="PTHR47505:SF1">
    <property type="entry name" value="DNA UTILIZATION PROTEIN YHGH"/>
    <property type="match status" value="1"/>
</dbReference>
<dbReference type="InterPro" id="IPR029057">
    <property type="entry name" value="PRTase-like"/>
</dbReference>
<comment type="similarity">
    <text evidence="1">Belongs to the ComF/GntX family.</text>
</comment>
<feature type="compositionally biased region" description="Basic and acidic residues" evidence="2">
    <location>
        <begin position="300"/>
        <end position="311"/>
    </location>
</feature>
<gene>
    <name evidence="4" type="ORF">GCM10009688_18310</name>
</gene>
<comment type="caution">
    <text evidence="4">The sequence shown here is derived from an EMBL/GenBank/DDBJ whole genome shotgun (WGS) entry which is preliminary data.</text>
</comment>
<dbReference type="SUPFAM" id="SSF53271">
    <property type="entry name" value="PRTase-like"/>
    <property type="match status" value="1"/>
</dbReference>
<dbReference type="InterPro" id="IPR051910">
    <property type="entry name" value="ComF/GntX_DNA_util-trans"/>
</dbReference>
<reference evidence="5" key="1">
    <citation type="journal article" date="2019" name="Int. J. Syst. Evol. Microbiol.">
        <title>The Global Catalogue of Microorganisms (GCM) 10K type strain sequencing project: providing services to taxonomists for standard genome sequencing and annotation.</title>
        <authorList>
            <consortium name="The Broad Institute Genomics Platform"/>
            <consortium name="The Broad Institute Genome Sequencing Center for Infectious Disease"/>
            <person name="Wu L."/>
            <person name="Ma J."/>
        </authorList>
    </citation>
    <scope>NUCLEOTIDE SEQUENCE [LARGE SCALE GENOMIC DNA]</scope>
    <source>
        <strain evidence="5">JCM 13316</strain>
    </source>
</reference>
<dbReference type="Proteomes" id="UP001500784">
    <property type="component" value="Unassembled WGS sequence"/>
</dbReference>
<accession>A0ABP5AJ56</accession>
<organism evidence="4 5">
    <name type="scientific">Arthrobacter gandavensis</name>
    <dbReference type="NCBI Taxonomy" id="169960"/>
    <lineage>
        <taxon>Bacteria</taxon>
        <taxon>Bacillati</taxon>
        <taxon>Actinomycetota</taxon>
        <taxon>Actinomycetes</taxon>
        <taxon>Micrococcales</taxon>
        <taxon>Micrococcaceae</taxon>
        <taxon>Arthrobacter</taxon>
    </lineage>
</organism>
<evidence type="ECO:0000313" key="4">
    <source>
        <dbReference type="EMBL" id="GAA1913713.1"/>
    </source>
</evidence>
<keyword evidence="5" id="KW-1185">Reference proteome</keyword>
<feature type="domain" description="Phosphoribosyltransferase" evidence="3">
    <location>
        <begin position="223"/>
        <end position="270"/>
    </location>
</feature>
<feature type="region of interest" description="Disordered" evidence="2">
    <location>
        <begin position="273"/>
        <end position="311"/>
    </location>
</feature>
<evidence type="ECO:0000259" key="3">
    <source>
        <dbReference type="Pfam" id="PF00156"/>
    </source>
</evidence>
<dbReference type="Pfam" id="PF00156">
    <property type="entry name" value="Pribosyltran"/>
    <property type="match status" value="1"/>
</dbReference>
<evidence type="ECO:0000256" key="2">
    <source>
        <dbReference type="SAM" id="MobiDB-lite"/>
    </source>
</evidence>
<dbReference type="EMBL" id="BAAALV010000002">
    <property type="protein sequence ID" value="GAA1913713.1"/>
    <property type="molecule type" value="Genomic_DNA"/>
</dbReference>
<proteinExistence type="inferred from homology"/>
<name>A0ABP5AJ56_9MICC</name>
<protein>
    <recommendedName>
        <fullName evidence="3">Phosphoribosyltransferase domain-containing protein</fullName>
    </recommendedName>
</protein>